<comment type="caution">
    <text evidence="1">The sequence shown here is derived from an EMBL/GenBank/DDBJ whole genome shotgun (WGS) entry which is preliminary data.</text>
</comment>
<dbReference type="Proteomes" id="UP001501624">
    <property type="component" value="Unassembled WGS sequence"/>
</dbReference>
<proteinExistence type="predicted"/>
<dbReference type="RefSeq" id="WP_237336687.1">
    <property type="nucleotide sequence ID" value="NZ_BAABCM010000001.1"/>
</dbReference>
<evidence type="ECO:0000313" key="1">
    <source>
        <dbReference type="EMBL" id="GAA3791323.1"/>
    </source>
</evidence>
<reference evidence="2" key="1">
    <citation type="journal article" date="2019" name="Int. J. Syst. Evol. Microbiol.">
        <title>The Global Catalogue of Microorganisms (GCM) 10K type strain sequencing project: providing services to taxonomists for standard genome sequencing and annotation.</title>
        <authorList>
            <consortium name="The Broad Institute Genomics Platform"/>
            <consortium name="The Broad Institute Genome Sequencing Center for Infectious Disease"/>
            <person name="Wu L."/>
            <person name="Ma J."/>
        </authorList>
    </citation>
    <scope>NUCLEOTIDE SEQUENCE [LARGE SCALE GENOMIC DNA]</scope>
    <source>
        <strain evidence="2">JCM 17017</strain>
    </source>
</reference>
<name>A0ABP7HKV2_9PSEU</name>
<organism evidence="1 2">
    <name type="scientific">Amycolatopsis tucumanensis</name>
    <dbReference type="NCBI Taxonomy" id="401106"/>
    <lineage>
        <taxon>Bacteria</taxon>
        <taxon>Bacillati</taxon>
        <taxon>Actinomycetota</taxon>
        <taxon>Actinomycetes</taxon>
        <taxon>Pseudonocardiales</taxon>
        <taxon>Pseudonocardiaceae</taxon>
        <taxon>Amycolatopsis</taxon>
    </lineage>
</organism>
<dbReference type="EMBL" id="BAABCM010000001">
    <property type="protein sequence ID" value="GAA3791323.1"/>
    <property type="molecule type" value="Genomic_DNA"/>
</dbReference>
<accession>A0ABP7HKV2</accession>
<sequence length="78" mass="8814">MVTTAESLRARAADCLHRARTANPARAEQLRACARNFSRRALALHLFEHGKQVGPANVTQATFRDYLRTQLRQTRSHA</sequence>
<gene>
    <name evidence="1" type="ORF">GCM10022380_04830</name>
</gene>
<evidence type="ECO:0000313" key="2">
    <source>
        <dbReference type="Proteomes" id="UP001501624"/>
    </source>
</evidence>
<protein>
    <submittedName>
        <fullName evidence="1">Uncharacterized protein</fullName>
    </submittedName>
</protein>
<keyword evidence="2" id="KW-1185">Reference proteome</keyword>